<protein>
    <submittedName>
        <fullName evidence="3">PH domain-containing protein</fullName>
    </submittedName>
</protein>
<dbReference type="EMBL" id="JBHULC010000038">
    <property type="protein sequence ID" value="MFD2523560.1"/>
    <property type="molecule type" value="Genomic_DNA"/>
</dbReference>
<dbReference type="Proteomes" id="UP001597510">
    <property type="component" value="Unassembled WGS sequence"/>
</dbReference>
<dbReference type="InterPro" id="IPR009589">
    <property type="entry name" value="PH_YyaB-like"/>
</dbReference>
<proteinExistence type="predicted"/>
<feature type="transmembrane region" description="Helical" evidence="1">
    <location>
        <begin position="36"/>
        <end position="56"/>
    </location>
</feature>
<accession>A0ABW5JD84</accession>
<keyword evidence="1" id="KW-0472">Membrane</keyword>
<dbReference type="Pfam" id="PF06713">
    <property type="entry name" value="bPH_4"/>
    <property type="match status" value="1"/>
</dbReference>
<reference evidence="4" key="1">
    <citation type="journal article" date="2019" name="Int. J. Syst. Evol. Microbiol.">
        <title>The Global Catalogue of Microorganisms (GCM) 10K type strain sequencing project: providing services to taxonomists for standard genome sequencing and annotation.</title>
        <authorList>
            <consortium name="The Broad Institute Genomics Platform"/>
            <consortium name="The Broad Institute Genome Sequencing Center for Infectious Disease"/>
            <person name="Wu L."/>
            <person name="Ma J."/>
        </authorList>
    </citation>
    <scope>NUCLEOTIDE SEQUENCE [LARGE SCALE GENOMIC DNA]</scope>
    <source>
        <strain evidence="4">KCTC 52344</strain>
    </source>
</reference>
<feature type="transmembrane region" description="Helical" evidence="1">
    <location>
        <begin position="12"/>
        <end position="30"/>
    </location>
</feature>
<name>A0ABW5JD84_9BACT</name>
<organism evidence="3 4">
    <name type="scientific">Emticicia soli</name>
    <dbReference type="NCBI Taxonomy" id="2027878"/>
    <lineage>
        <taxon>Bacteria</taxon>
        <taxon>Pseudomonadati</taxon>
        <taxon>Bacteroidota</taxon>
        <taxon>Cytophagia</taxon>
        <taxon>Cytophagales</taxon>
        <taxon>Leadbetterellaceae</taxon>
        <taxon>Emticicia</taxon>
    </lineage>
</organism>
<dbReference type="RefSeq" id="WP_340233536.1">
    <property type="nucleotide sequence ID" value="NZ_JBBEWC010000001.1"/>
</dbReference>
<evidence type="ECO:0000256" key="1">
    <source>
        <dbReference type="SAM" id="Phobius"/>
    </source>
</evidence>
<evidence type="ECO:0000313" key="4">
    <source>
        <dbReference type="Proteomes" id="UP001597510"/>
    </source>
</evidence>
<keyword evidence="4" id="KW-1185">Reference proteome</keyword>
<comment type="caution">
    <text evidence="3">The sequence shown here is derived from an EMBL/GenBank/DDBJ whole genome shotgun (WGS) entry which is preliminary data.</text>
</comment>
<keyword evidence="1" id="KW-1133">Transmembrane helix</keyword>
<evidence type="ECO:0000313" key="3">
    <source>
        <dbReference type="EMBL" id="MFD2523560.1"/>
    </source>
</evidence>
<keyword evidence="1" id="KW-0812">Transmembrane</keyword>
<gene>
    <name evidence="3" type="ORF">ACFSR2_21860</name>
</gene>
<evidence type="ECO:0000259" key="2">
    <source>
        <dbReference type="Pfam" id="PF06713"/>
    </source>
</evidence>
<sequence>MDTKFNSKISSWLFLPLIFFLGILLVITIIDKSWGGAIILVGVTIFILSFLFRTYYEVEGKVLKIVSGFIFKKEIDIMSIRKIEKTNNPLSSPALSLKDRIEIYYSKFDSVIISPERQSEFIATLKLINKNISTNL</sequence>
<feature type="domain" description="Uncharacterized protein YyaB-like PH" evidence="2">
    <location>
        <begin position="54"/>
        <end position="129"/>
    </location>
</feature>